<dbReference type="AlphaFoldDB" id="A0A1T4Z3K3"/>
<proteinExistence type="predicted"/>
<reference evidence="3" key="1">
    <citation type="submission" date="2017-02" db="EMBL/GenBank/DDBJ databases">
        <authorList>
            <person name="Varghese N."/>
            <person name="Submissions S."/>
        </authorList>
    </citation>
    <scope>NUCLEOTIDE SEQUENCE [LARGE SCALE GENOMIC DNA]</scope>
    <source>
        <strain evidence="3">9H-4</strain>
    </source>
</reference>
<dbReference type="InterPro" id="IPR039424">
    <property type="entry name" value="SBP_5"/>
</dbReference>
<dbReference type="CDD" id="cd00995">
    <property type="entry name" value="PBP2_NikA_DppA_OppA_like"/>
    <property type="match status" value="1"/>
</dbReference>
<dbReference type="GO" id="GO:0015833">
    <property type="term" value="P:peptide transport"/>
    <property type="evidence" value="ECO:0007669"/>
    <property type="project" value="TreeGrafter"/>
</dbReference>
<dbReference type="OrthoDB" id="9771733at2"/>
<dbReference type="PIRSF" id="PIRSF002741">
    <property type="entry name" value="MppA"/>
    <property type="match status" value="1"/>
</dbReference>
<dbReference type="Gene3D" id="3.40.190.10">
    <property type="entry name" value="Periplasmic binding protein-like II"/>
    <property type="match status" value="1"/>
</dbReference>
<accession>A0A1T4Z3K3</accession>
<gene>
    <name evidence="2" type="ORF">SAMN06295964_2164</name>
</gene>
<dbReference type="GO" id="GO:0043190">
    <property type="term" value="C:ATP-binding cassette (ABC) transporter complex"/>
    <property type="evidence" value="ECO:0007669"/>
    <property type="project" value="InterPro"/>
</dbReference>
<dbReference type="EMBL" id="LT796768">
    <property type="protein sequence ID" value="SKB08443.1"/>
    <property type="molecule type" value="Genomic_DNA"/>
</dbReference>
<dbReference type="Gene3D" id="3.10.105.10">
    <property type="entry name" value="Dipeptide-binding Protein, Domain 3"/>
    <property type="match status" value="1"/>
</dbReference>
<keyword evidence="3" id="KW-1185">Reference proteome</keyword>
<dbReference type="PROSITE" id="PS51257">
    <property type="entry name" value="PROKAR_LIPOPROTEIN"/>
    <property type="match status" value="1"/>
</dbReference>
<evidence type="ECO:0000313" key="3">
    <source>
        <dbReference type="Proteomes" id="UP000191040"/>
    </source>
</evidence>
<dbReference type="Proteomes" id="UP000191040">
    <property type="component" value="Chromosome I"/>
</dbReference>
<dbReference type="PANTHER" id="PTHR30290">
    <property type="entry name" value="PERIPLASMIC BINDING COMPONENT OF ABC TRANSPORTER"/>
    <property type="match status" value="1"/>
</dbReference>
<dbReference type="Pfam" id="PF00496">
    <property type="entry name" value="SBP_bac_5"/>
    <property type="match status" value="1"/>
</dbReference>
<dbReference type="InterPro" id="IPR000914">
    <property type="entry name" value="SBP_5_dom"/>
</dbReference>
<sequence length="518" mass="54910">MKILTKAVSASVIATLALSGCGGGGGGQGGPSESSDHAPDEVITAARYAVDTFDPHKSTLGPSASQLFDGIYDTLVRRSEGKIVGSLASEWEVTPNSVTFTLKDDLTCGDGTPLTASAIAESTKRFADPETGAQMTSMSFGPSGVKEIVGDDEANTVTVTVKDPYGGLLDGMTNAYVVCPGGLKDPKKLATDPAAGESGSYTLESSEVGHSYTMVRRDDTVVTDPKTLVKEFTVKVVESDTTRANMLTSGELNVAAIAGADVKRLSAEYEPIIGAASLVQGLVFNHREGFPTADQKLREAISYIIDSESYTKAATFGTGKAYDTLFTDNTDCYFPENEQYSTGYDEAKAKELLAEAGYGPDGKELELRALGLLSAGSGPKYIVDQLQKLGVKTSLRQGSQDQIVGILFGEGDWDIMVFPYDQSGTNPFGIVNGVSNVFGGSLNVGDIENAEFDALVPQAAQQSGDEACATWEKAEQALLKATDIKPLMQTRSNWFTPDRLSFEAGFLEIDTRSVRAPK</sequence>
<dbReference type="STRING" id="1736691.SAMN06295964_2164"/>
<dbReference type="SUPFAM" id="SSF53850">
    <property type="entry name" value="Periplasmic binding protein-like II"/>
    <property type="match status" value="1"/>
</dbReference>
<organism evidence="2 3">
    <name type="scientific">Aeromicrobium choanae</name>
    <dbReference type="NCBI Taxonomy" id="1736691"/>
    <lineage>
        <taxon>Bacteria</taxon>
        <taxon>Bacillati</taxon>
        <taxon>Actinomycetota</taxon>
        <taxon>Actinomycetes</taxon>
        <taxon>Propionibacteriales</taxon>
        <taxon>Nocardioidaceae</taxon>
        <taxon>Aeromicrobium</taxon>
    </lineage>
</organism>
<protein>
    <submittedName>
        <fullName evidence="2">Peptide/nickel transport system substrate-binding protein</fullName>
    </submittedName>
</protein>
<feature type="domain" description="Solute-binding protein family 5" evidence="1">
    <location>
        <begin position="82"/>
        <end position="429"/>
    </location>
</feature>
<dbReference type="GO" id="GO:1904680">
    <property type="term" value="F:peptide transmembrane transporter activity"/>
    <property type="evidence" value="ECO:0007669"/>
    <property type="project" value="TreeGrafter"/>
</dbReference>
<evidence type="ECO:0000259" key="1">
    <source>
        <dbReference type="Pfam" id="PF00496"/>
    </source>
</evidence>
<dbReference type="InterPro" id="IPR030678">
    <property type="entry name" value="Peptide/Ni-bd"/>
</dbReference>
<evidence type="ECO:0000313" key="2">
    <source>
        <dbReference type="EMBL" id="SKB08443.1"/>
    </source>
</evidence>
<dbReference type="RefSeq" id="WP_078700167.1">
    <property type="nucleotide sequence ID" value="NZ_LT796768.1"/>
</dbReference>
<name>A0A1T4Z3K3_9ACTN</name>
<dbReference type="GO" id="GO:0042597">
    <property type="term" value="C:periplasmic space"/>
    <property type="evidence" value="ECO:0007669"/>
    <property type="project" value="UniProtKB-ARBA"/>
</dbReference>